<dbReference type="Proteomes" id="UP000256310">
    <property type="component" value="Unassembled WGS sequence"/>
</dbReference>
<dbReference type="PANTHER" id="PTHR13847">
    <property type="entry name" value="SARCOSINE DEHYDROGENASE-RELATED"/>
    <property type="match status" value="1"/>
</dbReference>
<dbReference type="InterPro" id="IPR036188">
    <property type="entry name" value="FAD/NAD-bd_sf"/>
</dbReference>
<dbReference type="OrthoDB" id="7421214at2"/>
<dbReference type="Gene3D" id="3.30.9.10">
    <property type="entry name" value="D-Amino Acid Oxidase, subunit A, domain 2"/>
    <property type="match status" value="1"/>
</dbReference>
<sequence>MRSIDTVLIGGGIAGLSAAARIARHGETVVLERESAAGYHSSGRSATFCHFGIGDGLVHKLTAISKTLFAAPPEGDHPALARRMAAFFIARADEEEQLDRLTETTLAHSPQARRIPGAELRDIVPVLNIGDGGFAAGLFDPDAYKLDSDAMLQANIRALRAAGGVLVTDAPVGAIRREGARWIVDTPGESYAAKRIVNAAGAWADTIAEMASVGTLGLMPLRRTIIAFRPPEGVDVSGWPFTKTVGEGFYMLPEGSGQLLASPMDESASPPCDAQPDEETVALAAWRVEQGTTMPIRRIDHKWSGLRTFAPDHSPVAGYAPDAPGFFWLAGQGGFGLQTSPGMAMAAEALLLELEWPEALVENDVRPEMLRPDRLRITR</sequence>
<dbReference type="GO" id="GO:0005737">
    <property type="term" value="C:cytoplasm"/>
    <property type="evidence" value="ECO:0007669"/>
    <property type="project" value="TreeGrafter"/>
</dbReference>
<dbReference type="AlphaFoldDB" id="A0A3D9FJB7"/>
<evidence type="ECO:0000259" key="2">
    <source>
        <dbReference type="Pfam" id="PF01266"/>
    </source>
</evidence>
<dbReference type="Pfam" id="PF01266">
    <property type="entry name" value="DAO"/>
    <property type="match status" value="1"/>
</dbReference>
<gene>
    <name evidence="3" type="ORF">DFR46_2802</name>
</gene>
<dbReference type="EMBL" id="QRDP01000004">
    <property type="protein sequence ID" value="RED17748.1"/>
    <property type="molecule type" value="Genomic_DNA"/>
</dbReference>
<reference evidence="3 4" key="1">
    <citation type="submission" date="2018-07" db="EMBL/GenBank/DDBJ databases">
        <title>Genomic Encyclopedia of Type Strains, Phase IV (KMG-IV): sequencing the most valuable type-strain genomes for metagenomic binning, comparative biology and taxonomic classification.</title>
        <authorList>
            <person name="Goeker M."/>
        </authorList>
    </citation>
    <scope>NUCLEOTIDE SEQUENCE [LARGE SCALE GENOMIC DNA]</scope>
    <source>
        <strain evidence="3 4">DSM 26725</strain>
    </source>
</reference>
<dbReference type="SUPFAM" id="SSF51905">
    <property type="entry name" value="FAD/NAD(P)-binding domain"/>
    <property type="match status" value="1"/>
</dbReference>
<evidence type="ECO:0000313" key="4">
    <source>
        <dbReference type="Proteomes" id="UP000256310"/>
    </source>
</evidence>
<keyword evidence="4" id="KW-1185">Reference proteome</keyword>
<proteinExistence type="predicted"/>
<accession>A0A3D9FJB7</accession>
<keyword evidence="1" id="KW-0560">Oxidoreductase</keyword>
<evidence type="ECO:0000313" key="3">
    <source>
        <dbReference type="EMBL" id="RED17748.1"/>
    </source>
</evidence>
<feature type="domain" description="FAD dependent oxidoreductase" evidence="2">
    <location>
        <begin position="5"/>
        <end position="347"/>
    </location>
</feature>
<dbReference type="InterPro" id="IPR006076">
    <property type="entry name" value="FAD-dep_OxRdtase"/>
</dbReference>
<organism evidence="3 4">
    <name type="scientific">Parasphingopyxis lamellibrachiae</name>
    <dbReference type="NCBI Taxonomy" id="680125"/>
    <lineage>
        <taxon>Bacteria</taxon>
        <taxon>Pseudomonadati</taxon>
        <taxon>Pseudomonadota</taxon>
        <taxon>Alphaproteobacteria</taxon>
        <taxon>Sphingomonadales</taxon>
        <taxon>Sphingomonadaceae</taxon>
        <taxon>Parasphingopyxis</taxon>
    </lineage>
</organism>
<dbReference type="PANTHER" id="PTHR13847:SF287">
    <property type="entry name" value="FAD-DEPENDENT OXIDOREDUCTASE DOMAIN-CONTAINING PROTEIN 1"/>
    <property type="match status" value="1"/>
</dbReference>
<dbReference type="GO" id="GO:0016491">
    <property type="term" value="F:oxidoreductase activity"/>
    <property type="evidence" value="ECO:0007669"/>
    <property type="project" value="UniProtKB-KW"/>
</dbReference>
<dbReference type="RefSeq" id="WP_116236986.1">
    <property type="nucleotide sequence ID" value="NZ_QRDP01000004.1"/>
</dbReference>
<protein>
    <submittedName>
        <fullName evidence="3">D-arginine dehydrogenase</fullName>
    </submittedName>
</protein>
<dbReference type="Gene3D" id="3.50.50.60">
    <property type="entry name" value="FAD/NAD(P)-binding domain"/>
    <property type="match status" value="1"/>
</dbReference>
<name>A0A3D9FJB7_9SPHN</name>
<comment type="caution">
    <text evidence="3">The sequence shown here is derived from an EMBL/GenBank/DDBJ whole genome shotgun (WGS) entry which is preliminary data.</text>
</comment>
<evidence type="ECO:0000256" key="1">
    <source>
        <dbReference type="ARBA" id="ARBA00023002"/>
    </source>
</evidence>